<gene>
    <name evidence="2" type="ORF">PZA18_17015</name>
</gene>
<keyword evidence="1" id="KW-0560">Oxidoreductase</keyword>
<dbReference type="PANTHER" id="PTHR43539">
    <property type="entry name" value="FLAVIN-BINDING MONOOXYGENASE-LIKE PROTEIN (AFU_ORTHOLOGUE AFUA_4G09220)"/>
    <property type="match status" value="1"/>
</dbReference>
<dbReference type="Proteomes" id="UP001172778">
    <property type="component" value="Unassembled WGS sequence"/>
</dbReference>
<evidence type="ECO:0000256" key="1">
    <source>
        <dbReference type="ARBA" id="ARBA00023002"/>
    </source>
</evidence>
<dbReference type="SUPFAM" id="SSF51735">
    <property type="entry name" value="NAD(P)-binding Rossmann-fold domains"/>
    <property type="match status" value="1"/>
</dbReference>
<dbReference type="PRINTS" id="PR00368">
    <property type="entry name" value="FADPNR"/>
</dbReference>
<dbReference type="InterPro" id="IPR036291">
    <property type="entry name" value="NAD(P)-bd_dom_sf"/>
</dbReference>
<name>A0ABT7E0C7_9NEIS</name>
<evidence type="ECO:0000313" key="2">
    <source>
        <dbReference type="EMBL" id="MDK2125758.1"/>
    </source>
</evidence>
<accession>A0ABT7E0C7</accession>
<dbReference type="InterPro" id="IPR036188">
    <property type="entry name" value="FAD/NAD-bd_sf"/>
</dbReference>
<dbReference type="Pfam" id="PF13738">
    <property type="entry name" value="Pyr_redox_3"/>
    <property type="match status" value="1"/>
</dbReference>
<comment type="caution">
    <text evidence="2">The sequence shown here is derived from an EMBL/GenBank/DDBJ whole genome shotgun (WGS) entry which is preliminary data.</text>
</comment>
<sequence length="360" mass="39592">MHSLDVIVIGAGQAGLAAGYHLQQAGLRFVVLEAGERPSGAWRHYYDNLKLFSPARYSALPGLAFPGDPDHYPDRDEVVTYLESYARHFELPIAPGRRVEQLRAHEQGYLLRCADGSEWQSAAVIVASGAFGTPYIPRLEGLTQFRGQQLHSADYRRPEAFAGKRVVVVGGANSGVQIARELAAVAEVTLVSRRPLRFFPQQIFGKDFHFWVSASGLERTRWLSDQSTPVLDDGRYQQAINAGNPPRRPMFQAVTENGVIWADGRHEAVDVLLFATGFRPNVSYLAGLDLFEADGQLRQRCGVARGQSGLYFVGLPRQRNFASATLRGVGPDAAYVVNHLMATRARAARTAACCGRLRLA</sequence>
<dbReference type="InterPro" id="IPR050982">
    <property type="entry name" value="Auxin_biosynth/cation_transpt"/>
</dbReference>
<dbReference type="PRINTS" id="PR00469">
    <property type="entry name" value="PNDRDTASEII"/>
</dbReference>
<dbReference type="RefSeq" id="WP_284102067.1">
    <property type="nucleotide sequence ID" value="NZ_JARRAF010000023.1"/>
</dbReference>
<proteinExistence type="predicted"/>
<keyword evidence="3" id="KW-1185">Reference proteome</keyword>
<organism evidence="2 3">
    <name type="scientific">Parachitinimonas caeni</name>
    <dbReference type="NCBI Taxonomy" id="3031301"/>
    <lineage>
        <taxon>Bacteria</taxon>
        <taxon>Pseudomonadati</taxon>
        <taxon>Pseudomonadota</taxon>
        <taxon>Betaproteobacteria</taxon>
        <taxon>Neisseriales</taxon>
        <taxon>Chitinibacteraceae</taxon>
        <taxon>Parachitinimonas</taxon>
    </lineage>
</organism>
<dbReference type="PANTHER" id="PTHR43539:SF78">
    <property type="entry name" value="FLAVIN-CONTAINING MONOOXYGENASE"/>
    <property type="match status" value="1"/>
</dbReference>
<dbReference type="EMBL" id="JARRAF010000023">
    <property type="protein sequence ID" value="MDK2125758.1"/>
    <property type="molecule type" value="Genomic_DNA"/>
</dbReference>
<reference evidence="2" key="1">
    <citation type="submission" date="2023-03" db="EMBL/GenBank/DDBJ databases">
        <title>Chitinimonas shenzhenensis gen. nov., sp. nov., a novel member of family Burkholderiaceae isolated from activated sludge collected in Shen Zhen, China.</title>
        <authorList>
            <person name="Wang X."/>
        </authorList>
    </citation>
    <scope>NUCLEOTIDE SEQUENCE</scope>
    <source>
        <strain evidence="2">DQS-5</strain>
    </source>
</reference>
<dbReference type="Gene3D" id="3.50.50.60">
    <property type="entry name" value="FAD/NAD(P)-binding domain"/>
    <property type="match status" value="1"/>
</dbReference>
<evidence type="ECO:0000313" key="3">
    <source>
        <dbReference type="Proteomes" id="UP001172778"/>
    </source>
</evidence>
<dbReference type="SUPFAM" id="SSF51905">
    <property type="entry name" value="FAD/NAD(P)-binding domain"/>
    <property type="match status" value="1"/>
</dbReference>
<protein>
    <submittedName>
        <fullName evidence="2">NAD(P)-binding domain-containing protein</fullName>
    </submittedName>
</protein>